<keyword evidence="7" id="KW-1185">Reference proteome</keyword>
<dbReference type="PANTHER" id="PTHR34963">
    <property type="match status" value="1"/>
</dbReference>
<organism evidence="6 7">
    <name type="scientific">Coleofasciculus chthonoplastes PCC 7420</name>
    <dbReference type="NCBI Taxonomy" id="118168"/>
    <lineage>
        <taxon>Bacteria</taxon>
        <taxon>Bacillati</taxon>
        <taxon>Cyanobacteriota</taxon>
        <taxon>Cyanophyceae</taxon>
        <taxon>Coleofasciculales</taxon>
        <taxon>Coleofasciculaceae</taxon>
        <taxon>Coleofasciculus</taxon>
    </lineage>
</organism>
<proteinExistence type="inferred from homology"/>
<comment type="subcellular location">
    <subcellularLocation>
        <location evidence="1">Membrane</location>
        <topology evidence="1">Peripheral membrane protein</topology>
    </subcellularLocation>
</comment>
<dbReference type="GO" id="GO:0015979">
    <property type="term" value="P:photosynthesis"/>
    <property type="evidence" value="ECO:0007669"/>
    <property type="project" value="UniProtKB-KW"/>
</dbReference>
<keyword evidence="4 5" id="KW-0604">Photosystem II</keyword>
<comment type="similarity">
    <text evidence="5">Belongs to the Psb28 family.</text>
</comment>
<dbReference type="InterPro" id="IPR005610">
    <property type="entry name" value="PSII_Psb28_class-1"/>
</dbReference>
<dbReference type="InterPro" id="IPR038676">
    <property type="entry name" value="Psb28_c1_sf"/>
</dbReference>
<evidence type="ECO:0000313" key="7">
    <source>
        <dbReference type="Proteomes" id="UP000003835"/>
    </source>
</evidence>
<evidence type="ECO:0000256" key="4">
    <source>
        <dbReference type="ARBA" id="ARBA00023276"/>
    </source>
</evidence>
<gene>
    <name evidence="6" type="ORF">MC7420_56</name>
</gene>
<protein>
    <recommendedName>
        <fullName evidence="5">Photosystem II reaction center Psb28 protein</fullName>
    </recommendedName>
</protein>
<evidence type="ECO:0000256" key="2">
    <source>
        <dbReference type="ARBA" id="ARBA00022531"/>
    </source>
</evidence>
<keyword evidence="2 5" id="KW-0602">Photosynthesis</keyword>
<reference evidence="6 7" key="1">
    <citation type="submission" date="2008-07" db="EMBL/GenBank/DDBJ databases">
        <authorList>
            <person name="Tandeau de Marsac N."/>
            <person name="Ferriera S."/>
            <person name="Johnson J."/>
            <person name="Kravitz S."/>
            <person name="Beeson K."/>
            <person name="Sutton G."/>
            <person name="Rogers Y.-H."/>
            <person name="Friedman R."/>
            <person name="Frazier M."/>
            <person name="Venter J.C."/>
        </authorList>
    </citation>
    <scope>NUCLEOTIDE SEQUENCE [LARGE SCALE GENOMIC DNA]</scope>
    <source>
        <strain evidence="6 7">PCC 7420</strain>
    </source>
</reference>
<keyword evidence="3" id="KW-0472">Membrane</keyword>
<dbReference type="GO" id="GO:0009654">
    <property type="term" value="C:photosystem II oxygen evolving complex"/>
    <property type="evidence" value="ECO:0007669"/>
    <property type="project" value="InterPro"/>
</dbReference>
<dbReference type="HOGENOM" id="CLU_137323_0_0_3"/>
<dbReference type="STRING" id="118168.MC7420_56"/>
<dbReference type="Proteomes" id="UP000003835">
    <property type="component" value="Unassembled WGS sequence"/>
</dbReference>
<dbReference type="NCBIfam" id="TIGR03047">
    <property type="entry name" value="PS_II_psb28"/>
    <property type="match status" value="1"/>
</dbReference>
<dbReference type="EMBL" id="DS989872">
    <property type="protein sequence ID" value="EDX71490.1"/>
    <property type="molecule type" value="Genomic_DNA"/>
</dbReference>
<evidence type="ECO:0000313" key="6">
    <source>
        <dbReference type="EMBL" id="EDX71490.1"/>
    </source>
</evidence>
<sequence length="141" mass="16415">MYTEQYSIRHLKMTSQTPSIQFFEGLPEELSNVSLRRNRNSGVRSVLMSFDSLKAIEKFQSYTKRFANALLLIDEEGQISVEPSSVKFIFGGPEGDDLRRVDCEFEIERQDHWDRFMRFMHRYAEVNGMAYGDTKQAQGAE</sequence>
<evidence type="ECO:0000256" key="5">
    <source>
        <dbReference type="RuleBase" id="RU003509"/>
    </source>
</evidence>
<dbReference type="AlphaFoldDB" id="B4W2V5"/>
<evidence type="ECO:0000256" key="3">
    <source>
        <dbReference type="ARBA" id="ARBA00023136"/>
    </source>
</evidence>
<accession>B4W2V5</accession>
<evidence type="ECO:0000256" key="1">
    <source>
        <dbReference type="ARBA" id="ARBA00004170"/>
    </source>
</evidence>
<dbReference type="Gene3D" id="2.40.30.220">
    <property type="entry name" value="Photosystem II Psb28"/>
    <property type="match status" value="1"/>
</dbReference>
<dbReference type="eggNOG" id="COG3310">
    <property type="taxonomic scope" value="Bacteria"/>
</dbReference>
<dbReference type="Pfam" id="PF03912">
    <property type="entry name" value="Psb28"/>
    <property type="match status" value="1"/>
</dbReference>
<name>B4W2V5_9CYAN</name>
<dbReference type="PANTHER" id="PTHR34963:SF2">
    <property type="entry name" value="PHOTOSYSTEM II REACTION CENTER PSB28 PROTEIN, CHLOROPLASTIC"/>
    <property type="match status" value="1"/>
</dbReference>